<dbReference type="GO" id="GO:0003677">
    <property type="term" value="F:DNA binding"/>
    <property type="evidence" value="ECO:0007669"/>
    <property type="project" value="InterPro"/>
</dbReference>
<dbReference type="Pfam" id="PF02575">
    <property type="entry name" value="YbaB_DNA_bd"/>
    <property type="match status" value="1"/>
</dbReference>
<accession>A0A0F9Q0V8</accession>
<gene>
    <name evidence="1" type="ORF">LCGC14_0762330</name>
</gene>
<dbReference type="InterPro" id="IPR004401">
    <property type="entry name" value="YbaB/EbfC"/>
</dbReference>
<organism evidence="1">
    <name type="scientific">marine sediment metagenome</name>
    <dbReference type="NCBI Taxonomy" id="412755"/>
    <lineage>
        <taxon>unclassified sequences</taxon>
        <taxon>metagenomes</taxon>
        <taxon>ecological metagenomes</taxon>
    </lineage>
</organism>
<comment type="caution">
    <text evidence="1">The sequence shown here is derived from an EMBL/GenBank/DDBJ whole genome shotgun (WGS) entry which is preliminary data.</text>
</comment>
<dbReference type="EMBL" id="LAZR01001886">
    <property type="protein sequence ID" value="KKN37550.1"/>
    <property type="molecule type" value="Genomic_DNA"/>
</dbReference>
<dbReference type="SUPFAM" id="SSF82607">
    <property type="entry name" value="YbaB-like"/>
    <property type="match status" value="1"/>
</dbReference>
<name>A0A0F9Q0V8_9ZZZZ</name>
<evidence type="ECO:0000313" key="1">
    <source>
        <dbReference type="EMBL" id="KKN37550.1"/>
    </source>
</evidence>
<proteinExistence type="predicted"/>
<dbReference type="AlphaFoldDB" id="A0A0F9Q0V8"/>
<sequence>MSLDERKRMEIVGEAGAGLVKIVYNGLGEPLRVEIDDLIFKETDKQLVSDLFVAATKQVIEKFSKIAVETYIAQQKQHYASLGR</sequence>
<reference evidence="1" key="1">
    <citation type="journal article" date="2015" name="Nature">
        <title>Complex archaea that bridge the gap between prokaryotes and eukaryotes.</title>
        <authorList>
            <person name="Spang A."/>
            <person name="Saw J.H."/>
            <person name="Jorgensen S.L."/>
            <person name="Zaremba-Niedzwiedzka K."/>
            <person name="Martijn J."/>
            <person name="Lind A.E."/>
            <person name="van Eijk R."/>
            <person name="Schleper C."/>
            <person name="Guy L."/>
            <person name="Ettema T.J."/>
        </authorList>
    </citation>
    <scope>NUCLEOTIDE SEQUENCE</scope>
</reference>
<dbReference type="InterPro" id="IPR036894">
    <property type="entry name" value="YbaB-like_sf"/>
</dbReference>
<dbReference type="Gene3D" id="3.30.1310.10">
    <property type="entry name" value="Nucleoid-associated protein YbaB-like domain"/>
    <property type="match status" value="1"/>
</dbReference>
<evidence type="ECO:0008006" key="2">
    <source>
        <dbReference type="Google" id="ProtNLM"/>
    </source>
</evidence>
<protein>
    <recommendedName>
        <fullName evidence="2">Nucleoid-associated protein</fullName>
    </recommendedName>
</protein>